<dbReference type="FunFam" id="3.40.50.410:FF:000001">
    <property type="entry name" value="Collagen, type XII, alpha 1"/>
    <property type="match status" value="4"/>
</dbReference>
<dbReference type="SUPFAM" id="SSF53300">
    <property type="entry name" value="vWA-like"/>
    <property type="match status" value="4"/>
</dbReference>
<dbReference type="FunFam" id="2.60.40.10:FF:000227">
    <property type="entry name" value="Fibronectin isoform X1"/>
    <property type="match status" value="1"/>
</dbReference>
<keyword evidence="4 14" id="KW-0732">Signal</keyword>
<dbReference type="Pfam" id="PF00092">
    <property type="entry name" value="VWA"/>
    <property type="match status" value="4"/>
</dbReference>
<evidence type="ECO:0000259" key="16">
    <source>
        <dbReference type="PROSITE" id="PS50853"/>
    </source>
</evidence>
<dbReference type="Proteomes" id="UP000694402">
    <property type="component" value="Unassembled WGS sequence"/>
</dbReference>
<keyword evidence="6" id="KW-0130">Cell adhesion</keyword>
<feature type="domain" description="Fibronectin type-III" evidence="16">
    <location>
        <begin position="943"/>
        <end position="1032"/>
    </location>
</feature>
<evidence type="ECO:0000256" key="7">
    <source>
        <dbReference type="ARBA" id="ARBA00022974"/>
    </source>
</evidence>
<evidence type="ECO:0000256" key="9">
    <source>
        <dbReference type="ARBA" id="ARBA00023157"/>
    </source>
</evidence>
<feature type="domain" description="Fibronectin type-III" evidence="16">
    <location>
        <begin position="1936"/>
        <end position="2026"/>
    </location>
</feature>
<feature type="domain" description="Fibronectin type-III" evidence="16">
    <location>
        <begin position="631"/>
        <end position="722"/>
    </location>
</feature>
<feature type="chain" id="PRO_5044260167" description="Collagen alpha-1(XII) chain" evidence="14">
    <location>
        <begin position="28"/>
        <end position="2934"/>
    </location>
</feature>
<feature type="domain" description="Fibronectin type-III" evidence="16">
    <location>
        <begin position="333"/>
        <end position="422"/>
    </location>
</feature>
<dbReference type="InterPro" id="IPR003961">
    <property type="entry name" value="FN3_dom"/>
</dbReference>
<evidence type="ECO:0000256" key="10">
    <source>
        <dbReference type="ARBA" id="ARBA00023180"/>
    </source>
</evidence>
<keyword evidence="10" id="KW-0325">Glycoprotein</keyword>
<evidence type="ECO:0000256" key="13">
    <source>
        <dbReference type="SAM" id="MobiDB-lite"/>
    </source>
</evidence>
<feature type="domain" description="Fibronectin type-III" evidence="16">
    <location>
        <begin position="1487"/>
        <end position="1575"/>
    </location>
</feature>
<dbReference type="PRINTS" id="PR00453">
    <property type="entry name" value="VWFADOMAIN"/>
</dbReference>
<proteinExistence type="inferred from homology"/>
<dbReference type="InterPro" id="IPR036465">
    <property type="entry name" value="vWFA_dom_sf"/>
</dbReference>
<dbReference type="InterPro" id="IPR013320">
    <property type="entry name" value="ConA-like_dom_sf"/>
</dbReference>
<feature type="domain" description="Fibronectin type-III" evidence="16">
    <location>
        <begin position="1845"/>
        <end position="1935"/>
    </location>
</feature>
<comment type="similarity">
    <text evidence="12">Belongs to the fibril-associated collagens with interrupted helices (FACIT) family.</text>
</comment>
<evidence type="ECO:0000256" key="4">
    <source>
        <dbReference type="ARBA" id="ARBA00022729"/>
    </source>
</evidence>
<dbReference type="Gene3D" id="2.60.40.10">
    <property type="entry name" value="Immunoglobulins"/>
    <property type="match status" value="16"/>
</dbReference>
<feature type="signal peptide" evidence="14">
    <location>
        <begin position="1"/>
        <end position="27"/>
    </location>
</feature>
<dbReference type="SMART" id="SM00060">
    <property type="entry name" value="FN3"/>
    <property type="match status" value="16"/>
</dbReference>
<dbReference type="CDD" id="cd00063">
    <property type="entry name" value="FN3"/>
    <property type="match status" value="15"/>
</dbReference>
<keyword evidence="7" id="KW-0654">Proteoglycan</keyword>
<keyword evidence="11" id="KW-0379">Hydroxylation</keyword>
<gene>
    <name evidence="17" type="primary">LOC112256559</name>
</gene>
<protein>
    <recommendedName>
        <fullName evidence="19">Collagen alpha-1(XII) chain</fullName>
    </recommendedName>
</protein>
<evidence type="ECO:0008006" key="19">
    <source>
        <dbReference type="Google" id="ProtNLM"/>
    </source>
</evidence>
<dbReference type="FunFam" id="2.60.40.10:FF:000121">
    <property type="entry name" value="Collagen type XII alpha 1 chain"/>
    <property type="match status" value="5"/>
</dbReference>
<dbReference type="SMART" id="SM00210">
    <property type="entry name" value="TSPN"/>
    <property type="match status" value="1"/>
</dbReference>
<dbReference type="FunFam" id="2.60.40.10:FF:000489">
    <property type="entry name" value="collagen alpha-1(XII) chain isoform X1"/>
    <property type="match status" value="1"/>
</dbReference>
<dbReference type="Gene3D" id="3.40.50.410">
    <property type="entry name" value="von Willebrand factor, type A domain"/>
    <property type="match status" value="4"/>
</dbReference>
<dbReference type="PANTHER" id="PTHR24020:SF17">
    <property type="entry name" value="COLLAGEN ALPHA-1(XII) CHAIN"/>
    <property type="match status" value="1"/>
</dbReference>
<feature type="region of interest" description="Disordered" evidence="13">
    <location>
        <begin position="2763"/>
        <end position="2809"/>
    </location>
</feature>
<feature type="domain" description="Fibronectin type-III" evidence="16">
    <location>
        <begin position="2027"/>
        <end position="2115"/>
    </location>
</feature>
<feature type="domain" description="Fibronectin type-III" evidence="16">
    <location>
        <begin position="1333"/>
        <end position="1421"/>
    </location>
</feature>
<name>A0A8C8FFJ9_ONCTS</name>
<dbReference type="InterPro" id="IPR048287">
    <property type="entry name" value="TSPN-like_N"/>
</dbReference>
<dbReference type="InterPro" id="IPR002035">
    <property type="entry name" value="VWF_A"/>
</dbReference>
<dbReference type="FunFam" id="2.60.40.10:FF:000018">
    <property type="entry name" value="collagen alpha-1(XII) chain isoform X1"/>
    <property type="match status" value="2"/>
</dbReference>
<feature type="domain" description="Fibronectin type-III" evidence="16">
    <location>
        <begin position="1757"/>
        <end position="1844"/>
    </location>
</feature>
<dbReference type="Pfam" id="PF00041">
    <property type="entry name" value="fn3"/>
    <property type="match status" value="15"/>
</dbReference>
<evidence type="ECO:0000313" key="18">
    <source>
        <dbReference type="Proteomes" id="UP000694402"/>
    </source>
</evidence>
<dbReference type="FunFam" id="2.60.120.200:FF:000008">
    <property type="entry name" value="Collagen type XII alpha 1 chain"/>
    <property type="match status" value="1"/>
</dbReference>
<evidence type="ECO:0000256" key="1">
    <source>
        <dbReference type="ARBA" id="ARBA00004498"/>
    </source>
</evidence>
<feature type="domain" description="VWFA" evidence="15">
    <location>
        <begin position="137"/>
        <end position="309"/>
    </location>
</feature>
<evidence type="ECO:0000256" key="8">
    <source>
        <dbReference type="ARBA" id="ARBA00023119"/>
    </source>
</evidence>
<dbReference type="FunFam" id="2.60.40.10:FF:000234">
    <property type="entry name" value="Collagen, type XII, alpha 1"/>
    <property type="match status" value="4"/>
</dbReference>
<keyword evidence="9" id="KW-1015">Disulfide bond</keyword>
<dbReference type="PROSITE" id="PS50234">
    <property type="entry name" value="VWFA"/>
    <property type="match status" value="4"/>
</dbReference>
<feature type="domain" description="VWFA" evidence="15">
    <location>
        <begin position="437"/>
        <end position="613"/>
    </location>
</feature>
<reference evidence="17" key="2">
    <citation type="submission" date="2025-09" db="UniProtKB">
        <authorList>
            <consortium name="Ensembl"/>
        </authorList>
    </citation>
    <scope>IDENTIFICATION</scope>
</reference>
<dbReference type="GO" id="GO:0005614">
    <property type="term" value="C:interstitial matrix"/>
    <property type="evidence" value="ECO:0007669"/>
    <property type="project" value="UniProtKB-ARBA"/>
</dbReference>
<organism evidence="17 18">
    <name type="scientific">Oncorhynchus tshawytscha</name>
    <name type="common">Chinook salmon</name>
    <name type="synonym">Salmo tshawytscha</name>
    <dbReference type="NCBI Taxonomy" id="74940"/>
    <lineage>
        <taxon>Eukaryota</taxon>
        <taxon>Metazoa</taxon>
        <taxon>Chordata</taxon>
        <taxon>Craniata</taxon>
        <taxon>Vertebrata</taxon>
        <taxon>Euteleostomi</taxon>
        <taxon>Actinopterygii</taxon>
        <taxon>Neopterygii</taxon>
        <taxon>Teleostei</taxon>
        <taxon>Protacanthopterygii</taxon>
        <taxon>Salmoniformes</taxon>
        <taxon>Salmonidae</taxon>
        <taxon>Salmoninae</taxon>
        <taxon>Oncorhynchus</taxon>
    </lineage>
</organism>
<feature type="domain" description="VWFA" evidence="15">
    <location>
        <begin position="2229"/>
        <end position="2402"/>
    </location>
</feature>
<evidence type="ECO:0000256" key="6">
    <source>
        <dbReference type="ARBA" id="ARBA00022889"/>
    </source>
</evidence>
<feature type="domain" description="Fibronectin type-III" evidence="16">
    <location>
        <begin position="1667"/>
        <end position="1756"/>
    </location>
</feature>
<dbReference type="Gene3D" id="2.60.120.200">
    <property type="match status" value="1"/>
</dbReference>
<feature type="domain" description="Fibronectin type-III" evidence="16">
    <location>
        <begin position="1576"/>
        <end position="1666"/>
    </location>
</feature>
<reference evidence="17" key="1">
    <citation type="submission" date="2025-08" db="UniProtKB">
        <authorList>
            <consortium name="Ensembl"/>
        </authorList>
    </citation>
    <scope>IDENTIFICATION</scope>
</reference>
<dbReference type="Ensembl" id="ENSOTST00005035905.2">
    <property type="protein sequence ID" value="ENSOTSP00005033112.2"/>
    <property type="gene ID" value="ENSOTSG00005014904.2"/>
</dbReference>
<dbReference type="SUPFAM" id="SSF49899">
    <property type="entry name" value="Concanavalin A-like lectins/glucanases"/>
    <property type="match status" value="1"/>
</dbReference>
<dbReference type="InterPro" id="IPR036116">
    <property type="entry name" value="FN3_sf"/>
</dbReference>
<feature type="region of interest" description="Disordered" evidence="13">
    <location>
        <begin position="1463"/>
        <end position="1488"/>
    </location>
</feature>
<dbReference type="GeneTree" id="ENSGT00940000154923"/>
<evidence type="ECO:0000256" key="2">
    <source>
        <dbReference type="ARBA" id="ARBA00022525"/>
    </source>
</evidence>
<evidence type="ECO:0000256" key="5">
    <source>
        <dbReference type="ARBA" id="ARBA00022737"/>
    </source>
</evidence>
<sequence>MPFCFPKWLLTLFKCCCLITSVPLLFAVEPPSDLKFTILNENTVQMSWRKPSHRIQGYKIQVVSDTDEPAKEFNLPATATKTSITDLTPDLDYSVSINSYDDTEESIPIFGQLTSKFETFTEVRPIILDCSVNAIADLVFLVDGSWSVGRENFKHIRSFISAMAGAFDIGEDKTRVAVVQYSTDTRTEFLLNRHSKRGELLRAINTLPYKGGNTMTGDALDYLLKNIFTEAAGARKGFPKIAMIITDGKSQDPVEEYAKRLRNIGVEVFALGIKGADEDELKEMASTPHSTHVYNVPNFDMIKAVQQKLIIQVCSGVEDQLNSLVSGDDVVEPASNLQVLEISSKSMRVTWDASLGEITGYKLTLMPMMAGMKRQVVYVGPTQTTVNIRDLSPETEYEISLFALNGLTPSDAVLAMEKTQPVKVSLECSLGVDVQADVVLLVDGSYSIGLQNFAKVRAFLEVLVNSFDVGLDKIRLSLVQYSRDPHTEFALNTYNDIASVVKAVRTFPYRGGSTNTGKAMNYVREKIFIPTRGSRNSVPRVMVLITDGKSSDSFKDAATNLRNIDVEIFAVGVKDAVRSELEAIANTPAATHVYTVEDFDAFQRISKELTQSICLRIEQELLNIKKKSLIAPRDLEFSEVTSRSFRATWATDATNVMSYLVRFRKAEDITEDYISLAVPADTTSTILPHLTPLTTYEVNVFAQYDKGDSFPLSGEETTLEGKGLKAYTFRVLSFFSQETYMASLDAKSFNRLFRIFILKRTVRGLSVSEETTDSFRVSWLAAPGPVVRYRLSYVPLTGGGERLEAQTNGPDTTIVLQELFPITTYRVSVSAEYTSGLGDEMQVDGTTKEVLGSPKDLVTKDVTDNSFAVSWTAAPGNVRSYRLKWKSLYTEETGEKSVPGDVTTTVLEGLTPETRYQVSVYAAYGRGEGEPLVGAETTDMSAAGKVVVVSEETEKSMKVTWQPAPGNVVNYRVTYKPASGGRQLAAKVPGGTTNTILRRLTPMTTYDITVLPVYKQGEGKARQGVGTTLSPYKAPRNLQTSEPARTSFRVTWDPAPGEVKGYKVTFHPIGNDIDLGELLVGPYDNTVVLEELRAGTKYTVSVFGMFEGGESQPLAGEEKTTLSDAPEPPLYDGDVVCKTKARADIVLLVDGSWSIGRLNFKTIRSFISRMVGVFDISPDRVQIGLAQYSGDPKTEWHLNAHRTRASLLEAVANLPYKGGNTLTGLALNYILQNNFKENVGMRPNARKIGVLVTDGKSQDDIIANSQNLRDQGIELYAIGVKNADENELRSIATDPDEIHMYNVADFSFLLDIVDDLTNNLCNSVKGPGGGPDAPTDLVTSEVTHYSFRASWTGPEGPVEKYRVEYMTLSGRPQKMFVDGSVTTAMLPNLNPLTEYLVNVYSVIGEESSDPLKGAETTLPLSAVRKMTIYEERPTTMRVKWEEAVGATGYMLLYSAINATEPSVDKEVRRPGQRERGLAGTPGQTSCGTDTLRVRDVTHSALKMNWDAAPGAVLKYIITYKPDEGEAKELEVGGGVTAKALDNLISQTEYDLAVTPIYDEGAGNPMLNTAITDVVPAPKNLRFSEVTQTSFRAHWDYGAPDVALYRIGWTKKGETNFQYAILNSDETSNVLENLEPDTLYDVSVTAIYPDESESEDLLGSQRTSPTGPPQNLQVFNATTTTLNVKWDHAPGRVQNYKITYIPIAGGKTQSTQIGGKKNTVLLPKLTPDTPYSITVAAIYGSGESKDISGIGKTKPLGGVRNLQVTDPTTSTLNVQWEAAEGNVRQYKIYYVPAAGGAEDVVSGTTTSTVLKNLMSDTLYTVTVVPVYPPGEGKRMSENGKTLERIPVRNIQVFGPTTNTLNVRWEPASGEVVQYRVVYAPLSGTKPSESILVPGTSTTTLLEQLVPDTSYNVGVVAIYTDGEGPPAEDEGKTLPRSGPRNMRVYDATTSSLTVAWEHAEGPVQQYKITYAPTTGDPIEEHTMVPGNRNTVILPNLDPDTPYKINVQAIYLDGPGGDLDGDGHTVGMLGPQNLRVSDEWYTRFRVSWDPAPSRVVGYKLVYSPAGTDQTMETFVGDVTTYQLPNLQPGTTYDLKVLAQYDAGLSGPLIGQGTTLYLNITDLTTYNVGYDTFCMRWTPHRAATSYRLKLNPFDSQETTITGSESHYCWDGLTPDALYNATVYTQTPNLEGPGVSVKERTLIKPTEAPTEPPTPPPPATIPPALDVCRGAKADLVFLIDGSWSIGDESFSKVIQFVFSMIGAFDIIHPGGMQVSFVQYSDSAKTEFKLNTYQDKGRTLAALQLVRYMGGNTKTGAALKHVGEKVFTSDNGMRKHVPKVLVVVTDGRSQDEVQKSASNLIHSGYSVFVVGVADVDMTELRNIGSKPSERHVFVVDDFDAFAKIQDNLITFICETATSTCPLIYINGFTSPGFRMLEGFNITDRTFAAMNGVSMESGSFNSFITYRLHKDAFLSAPTKEIHPEGLPPSYTIILLFRLLPDTPNQAFDIWQIADSNNNPEVGITVNPSSKTITFYNKDTRGEIQRATFNEDQVKRVFHGSFHKLHISVSPERVKLNVDCQEVAEKPIKEANNISTDGYEVLGKMAKSGGSKRESATFQLQMFDIVCSLSWTSRDKCCDLPATRDELKCPALPHACTCAQDSVGPPGPPGPSVKTLTIPPYLHFGSMGPRGEQGLPGQSGPPGPQGPNGLSLPGEPRIHVSSLSQGLAGIKGEKGERGDFASQNLMRSIARQVCEQLVNSQMSRIDNMINQIPTGYRSNNPGPAGPAGPAGNTGPPGEPGQTGRNGFPGNSGLPGNQGERGECDMCCFFRRAREDPLEQDREDREDSVVRLVRPRTSLLKYNNLLHNYASSKVPPSRSCPPPPPHLTRSHGPLMQGPDSVIQLMYLNNEAWNIRIFTHIYSKRSFSTAGDNMFPFISTRSTV</sequence>
<dbReference type="GO" id="GO:0035987">
    <property type="term" value="P:endodermal cell differentiation"/>
    <property type="evidence" value="ECO:0007669"/>
    <property type="project" value="TreeGrafter"/>
</dbReference>
<evidence type="ECO:0000256" key="3">
    <source>
        <dbReference type="ARBA" id="ARBA00022530"/>
    </source>
</evidence>
<feature type="domain" description="Fibronectin type-III" evidence="16">
    <location>
        <begin position="1034"/>
        <end position="1124"/>
    </location>
</feature>
<dbReference type="PANTHER" id="PTHR24020">
    <property type="entry name" value="COLLAGEN ALPHA"/>
    <property type="match status" value="1"/>
</dbReference>
<accession>A0A8C8FFJ9</accession>
<keyword evidence="5" id="KW-0677">Repeat</keyword>
<dbReference type="FunFam" id="2.60.40.10:FF:000554">
    <property type="entry name" value="collagen alpha-1(XII) chain isoform X1"/>
    <property type="match status" value="1"/>
</dbReference>
<dbReference type="InterPro" id="IPR013783">
    <property type="entry name" value="Ig-like_fold"/>
</dbReference>
<evidence type="ECO:0000256" key="14">
    <source>
        <dbReference type="SAM" id="SignalP"/>
    </source>
</evidence>
<evidence type="ECO:0000313" key="17">
    <source>
        <dbReference type="Ensembl" id="ENSOTSP00005033112.2"/>
    </source>
</evidence>
<dbReference type="InterPro" id="IPR050525">
    <property type="entry name" value="ECM_Assembly_Org"/>
</dbReference>
<dbReference type="GO" id="GO:0005581">
    <property type="term" value="C:collagen trimer"/>
    <property type="evidence" value="ECO:0007669"/>
    <property type="project" value="UniProtKB-KW"/>
</dbReference>
<dbReference type="GO" id="GO:0007155">
    <property type="term" value="P:cell adhesion"/>
    <property type="evidence" value="ECO:0007669"/>
    <property type="project" value="UniProtKB-KW"/>
</dbReference>
<feature type="domain" description="Fibronectin type-III" evidence="16">
    <location>
        <begin position="761"/>
        <end position="852"/>
    </location>
</feature>
<feature type="domain" description="Fibronectin type-III" evidence="16">
    <location>
        <begin position="30"/>
        <end position="126"/>
    </location>
</feature>
<keyword evidence="2" id="KW-0964">Secreted</keyword>
<dbReference type="PROSITE" id="PS50853">
    <property type="entry name" value="FN3"/>
    <property type="match status" value="15"/>
</dbReference>
<feature type="compositionally biased region" description="Low complexity" evidence="13">
    <location>
        <begin position="2771"/>
        <end position="2787"/>
    </location>
</feature>
<dbReference type="SUPFAM" id="SSF49265">
    <property type="entry name" value="Fibronectin type III"/>
    <property type="match status" value="12"/>
</dbReference>
<comment type="subcellular location">
    <subcellularLocation>
        <location evidence="1">Secreted</location>
        <location evidence="1">Extracellular space</location>
        <location evidence="1">Extracellular matrix</location>
    </subcellularLocation>
</comment>
<feature type="domain" description="VWFA" evidence="15">
    <location>
        <begin position="1144"/>
        <end position="1316"/>
    </location>
</feature>
<feature type="domain" description="Fibronectin type-III" evidence="16">
    <location>
        <begin position="853"/>
        <end position="942"/>
    </location>
</feature>
<keyword evidence="18" id="KW-1185">Reference proteome</keyword>
<dbReference type="SMART" id="SM00327">
    <property type="entry name" value="VWA"/>
    <property type="match status" value="4"/>
</dbReference>
<dbReference type="GO" id="GO:0005615">
    <property type="term" value="C:extracellular space"/>
    <property type="evidence" value="ECO:0007669"/>
    <property type="project" value="TreeGrafter"/>
</dbReference>
<feature type="compositionally biased region" description="Basic and acidic residues" evidence="13">
    <location>
        <begin position="1463"/>
        <end position="1476"/>
    </location>
</feature>
<feature type="region of interest" description="Disordered" evidence="13">
    <location>
        <begin position="2675"/>
        <end position="2709"/>
    </location>
</feature>
<evidence type="ECO:0000259" key="15">
    <source>
        <dbReference type="PROSITE" id="PS50234"/>
    </source>
</evidence>
<dbReference type="CDD" id="cd01482">
    <property type="entry name" value="vWA_collagen_alphaI-XII-like"/>
    <property type="match status" value="3"/>
</dbReference>
<evidence type="ECO:0000256" key="12">
    <source>
        <dbReference type="ARBA" id="ARBA00049648"/>
    </source>
</evidence>
<keyword evidence="8" id="KW-0176">Collagen</keyword>
<evidence type="ECO:0000256" key="11">
    <source>
        <dbReference type="ARBA" id="ARBA00023278"/>
    </source>
</evidence>
<keyword evidence="3" id="KW-0272">Extracellular matrix</keyword>